<dbReference type="GO" id="GO:0016787">
    <property type="term" value="F:hydrolase activity"/>
    <property type="evidence" value="ECO:0007669"/>
    <property type="project" value="UniProtKB-KW"/>
</dbReference>
<evidence type="ECO:0000256" key="2">
    <source>
        <dbReference type="PIRSR" id="PIRSR639383-1"/>
    </source>
</evidence>
<feature type="domain" description="HIT" evidence="5">
    <location>
        <begin position="28"/>
        <end position="138"/>
    </location>
</feature>
<evidence type="ECO:0000259" key="5">
    <source>
        <dbReference type="PROSITE" id="PS51084"/>
    </source>
</evidence>
<dbReference type="STRING" id="1197717.BED41_00130"/>
<dbReference type="Pfam" id="PF01230">
    <property type="entry name" value="HIT"/>
    <property type="match status" value="1"/>
</dbReference>
<dbReference type="OrthoDB" id="9784774at2"/>
<organism evidence="6 7">
    <name type="scientific">Cloacibacillus porcorum</name>
    <dbReference type="NCBI Taxonomy" id="1197717"/>
    <lineage>
        <taxon>Bacteria</taxon>
        <taxon>Thermotogati</taxon>
        <taxon>Synergistota</taxon>
        <taxon>Synergistia</taxon>
        <taxon>Synergistales</taxon>
        <taxon>Synergistaceae</taxon>
        <taxon>Cloacibacillus</taxon>
    </lineage>
</organism>
<dbReference type="RefSeq" id="WP_066741512.1">
    <property type="nucleotide sequence ID" value="NZ_CALCLR010000027.1"/>
</dbReference>
<feature type="short sequence motif" description="Histidine triad motif" evidence="4">
    <location>
        <begin position="123"/>
        <end position="127"/>
    </location>
</feature>
<dbReference type="Proteomes" id="UP000093044">
    <property type="component" value="Chromosome"/>
</dbReference>
<dbReference type="InterPro" id="IPR036265">
    <property type="entry name" value="HIT-like_sf"/>
</dbReference>
<dbReference type="EMBL" id="CP016757">
    <property type="protein sequence ID" value="ANZ43652.1"/>
    <property type="molecule type" value="Genomic_DNA"/>
</dbReference>
<evidence type="ECO:0000256" key="1">
    <source>
        <dbReference type="ARBA" id="ARBA00022741"/>
    </source>
</evidence>
<sequence>MDKIFAPWRMQYILSNSDNGDPQEKGCIFCNFPKLDEDEKRLIIERGKYCFVIMNAYPYNPGHLMVVPYRHTADVTSLSAEEFGEMTALVQKSVKALTELMQPHGFNIGMNLGKVAGAGIDQHLHMHIVPRWNGDTNFMPVIGEVRVVSESLASTYSRLKAIWPQVS</sequence>
<dbReference type="InterPro" id="IPR011146">
    <property type="entry name" value="HIT-like"/>
</dbReference>
<keyword evidence="6" id="KW-0378">Hydrolase</keyword>
<dbReference type="InterPro" id="IPR052908">
    <property type="entry name" value="AP-4-A_phosphorylase"/>
</dbReference>
<reference evidence="6" key="1">
    <citation type="submission" date="2016-08" db="EMBL/GenBank/DDBJ databases">
        <title>Complete genome of Cloacibacillus porcorum.</title>
        <authorList>
            <person name="Looft T."/>
            <person name="Bayles D.O."/>
            <person name="Alt D.P."/>
        </authorList>
    </citation>
    <scope>NUCLEOTIDE SEQUENCE [LARGE SCALE GENOMIC DNA]</scope>
    <source>
        <strain evidence="6">CL-84</strain>
    </source>
</reference>
<feature type="binding site" evidence="3">
    <location>
        <position position="55"/>
    </location>
    <ligand>
        <name>substrate</name>
    </ligand>
</feature>
<dbReference type="PANTHER" id="PTHR42997:SF1">
    <property type="entry name" value="AP-4-A PHOSPHORYLASE"/>
    <property type="match status" value="1"/>
</dbReference>
<accession>A0A1B2I105</accession>
<feature type="active site" description="Tele-AMP-histidine intermediate" evidence="2">
    <location>
        <position position="125"/>
    </location>
</feature>
<dbReference type="KEGG" id="cpor:BED41_00130"/>
<evidence type="ECO:0000313" key="6">
    <source>
        <dbReference type="EMBL" id="ANZ43652.1"/>
    </source>
</evidence>
<dbReference type="PANTHER" id="PTHR42997">
    <property type="entry name" value="HIT FAMILY HYDROLASE"/>
    <property type="match status" value="1"/>
</dbReference>
<evidence type="ECO:0000256" key="4">
    <source>
        <dbReference type="PROSITE-ProRule" id="PRU00464"/>
    </source>
</evidence>
<proteinExistence type="predicted"/>
<evidence type="ECO:0000313" key="7">
    <source>
        <dbReference type="Proteomes" id="UP000093044"/>
    </source>
</evidence>
<dbReference type="GeneID" id="83056259"/>
<dbReference type="InterPro" id="IPR039383">
    <property type="entry name" value="FHIT"/>
</dbReference>
<keyword evidence="7" id="KW-1185">Reference proteome</keyword>
<dbReference type="CDD" id="cd01275">
    <property type="entry name" value="FHIT"/>
    <property type="match status" value="1"/>
</dbReference>
<dbReference type="GO" id="GO:0000166">
    <property type="term" value="F:nucleotide binding"/>
    <property type="evidence" value="ECO:0007669"/>
    <property type="project" value="UniProtKB-KW"/>
</dbReference>
<feature type="binding site" evidence="3">
    <location>
        <position position="127"/>
    </location>
    <ligand>
        <name>substrate</name>
    </ligand>
</feature>
<dbReference type="Gene3D" id="3.30.428.10">
    <property type="entry name" value="HIT-like"/>
    <property type="match status" value="1"/>
</dbReference>
<dbReference type="AlphaFoldDB" id="A0A1B2I105"/>
<dbReference type="SUPFAM" id="SSF54197">
    <property type="entry name" value="HIT-like"/>
    <property type="match status" value="1"/>
</dbReference>
<keyword evidence="1" id="KW-0547">Nucleotide-binding</keyword>
<dbReference type="PROSITE" id="PS51084">
    <property type="entry name" value="HIT_2"/>
    <property type="match status" value="1"/>
</dbReference>
<name>A0A1B2I105_9BACT</name>
<gene>
    <name evidence="6" type="ORF">BED41_00130</name>
</gene>
<evidence type="ECO:0000256" key="3">
    <source>
        <dbReference type="PIRSR" id="PIRSR639383-2"/>
    </source>
</evidence>
<protein>
    <submittedName>
        <fullName evidence="6">HIT family hydrolase</fullName>
    </submittedName>
</protein>